<dbReference type="Proteomes" id="UP000226037">
    <property type="component" value="Segment"/>
</dbReference>
<gene>
    <name evidence="1" type="ORF">SEA_PHABBA_216</name>
</gene>
<name>A0A249XSN3_9CAUD</name>
<accession>A0A249XSN3</accession>
<protein>
    <submittedName>
        <fullName evidence="1">Uncharacterized protein</fullName>
    </submittedName>
</protein>
<evidence type="ECO:0000313" key="1">
    <source>
        <dbReference type="EMBL" id="ASZ74755.1"/>
    </source>
</evidence>
<organism evidence="1 2">
    <name type="scientific">Mycobacterium phage Phabba</name>
    <dbReference type="NCBI Taxonomy" id="2027899"/>
    <lineage>
        <taxon>Viruses</taxon>
        <taxon>Duplodnaviria</taxon>
        <taxon>Heunggongvirae</taxon>
        <taxon>Uroviricota</taxon>
        <taxon>Caudoviricetes</taxon>
        <taxon>Ceeclamvirinae</taxon>
        <taxon>Myrnavirus</taxon>
        <taxon>Myrnavirus phabba</taxon>
        <taxon>Myranavirus phabba</taxon>
    </lineage>
</organism>
<reference evidence="2" key="1">
    <citation type="submission" date="2017-08" db="EMBL/GenBank/DDBJ databases">
        <authorList>
            <person name="de Groot N.N."/>
        </authorList>
    </citation>
    <scope>NUCLEOTIDE SEQUENCE [LARGE SCALE GENOMIC DNA]</scope>
</reference>
<keyword evidence="2" id="KW-1185">Reference proteome</keyword>
<sequence>MLVSELKQSLEGVNEQSLEVNFSNIAVDDEARSLRIDTGTHEGTREFQFDEQLERSLSKYLGVSKSYLAKCPPDLKAHNLNYWLDQKPNVSVAVEVLDDRVVSFHRPNLVILPIREVADVITQAMEPGDEVVQLLRDETSFHVDIITPKGVEVGQVEGIEDRQQGERQIGDVTRGGVRVLSSPTEVKPPVVVPYLHRLWCTNGCSAPVDSGVIRLRGNTVEEVLEEMNTVMRRVRGEIDENLEHYANMASQRVPGSPSRFARQIGNEYGIPARVMTRVLDRVELLPEDTATLYDVQQVFTQAANGTVPYRTMMRLQTLAGDMAMDTETVVHRCNTCERLLPE</sequence>
<dbReference type="EMBL" id="MF668280">
    <property type="protein sequence ID" value="ASZ74755.1"/>
    <property type="molecule type" value="Genomic_DNA"/>
</dbReference>
<evidence type="ECO:0000313" key="2">
    <source>
        <dbReference type="Proteomes" id="UP000226037"/>
    </source>
</evidence>
<proteinExistence type="predicted"/>